<reference evidence="1 2" key="1">
    <citation type="submission" date="2016-10" db="EMBL/GenBank/DDBJ databases">
        <authorList>
            <person name="de Groot N.N."/>
        </authorList>
    </citation>
    <scope>NUCLEOTIDE SEQUENCE [LARGE SCALE GENOMIC DNA]</scope>
    <source>
        <strain evidence="1 2">DSM 18979</strain>
    </source>
</reference>
<protein>
    <submittedName>
        <fullName evidence="1">Uncharacterized protein</fullName>
    </submittedName>
</protein>
<evidence type="ECO:0000313" key="2">
    <source>
        <dbReference type="Proteomes" id="UP000199568"/>
    </source>
</evidence>
<dbReference type="AlphaFoldDB" id="A0A1I0FBH2"/>
<evidence type="ECO:0000313" key="1">
    <source>
        <dbReference type="EMBL" id="SET55203.1"/>
    </source>
</evidence>
<dbReference type="STRING" id="426128.SAMN05660297_02734"/>
<dbReference type="EMBL" id="FOHU01000014">
    <property type="protein sequence ID" value="SET55203.1"/>
    <property type="molecule type" value="Genomic_DNA"/>
</dbReference>
<proteinExistence type="predicted"/>
<dbReference type="OrthoDB" id="2087570at2"/>
<dbReference type="Proteomes" id="UP000199568">
    <property type="component" value="Unassembled WGS sequence"/>
</dbReference>
<dbReference type="RefSeq" id="WP_090445176.1">
    <property type="nucleotide sequence ID" value="NZ_FOHU01000014.1"/>
</dbReference>
<sequence length="132" mass="15184">MKNIIQLNDYNIVTTVAQVGDDVVLSDRVIEIGNEVEDVLGKMYRGGDIGFTELDYIEIIQKENNIISFSMFDYEDKIVVFNDEIIIKINQEIFTYTMENGILEIEIENTTGEPIIIETMNENVRNEVLVIE</sequence>
<gene>
    <name evidence="1" type="ORF">SAMN05660297_02734</name>
</gene>
<keyword evidence="2" id="KW-1185">Reference proteome</keyword>
<name>A0A1I0FBH2_9FIRM</name>
<organism evidence="1 2">
    <name type="scientific">Natronincola peptidivorans</name>
    <dbReference type="NCBI Taxonomy" id="426128"/>
    <lineage>
        <taxon>Bacteria</taxon>
        <taxon>Bacillati</taxon>
        <taxon>Bacillota</taxon>
        <taxon>Clostridia</taxon>
        <taxon>Peptostreptococcales</taxon>
        <taxon>Natronincolaceae</taxon>
        <taxon>Natronincola</taxon>
    </lineage>
</organism>
<accession>A0A1I0FBH2</accession>